<dbReference type="InterPro" id="IPR001404">
    <property type="entry name" value="Hsp90_fam"/>
</dbReference>
<dbReference type="Pfam" id="PF00183">
    <property type="entry name" value="HSP90"/>
    <property type="match status" value="1"/>
</dbReference>
<feature type="region of interest" description="Disordered" evidence="5">
    <location>
        <begin position="271"/>
        <end position="320"/>
    </location>
</feature>
<dbReference type="Gene3D" id="3.30.230.80">
    <property type="match status" value="1"/>
</dbReference>
<dbReference type="Gene3D" id="3.30.565.10">
    <property type="entry name" value="Histidine kinase-like ATPase, C-terminal domain"/>
    <property type="match status" value="1"/>
</dbReference>
<feature type="domain" description="Histidine kinase/HSP90-like ATPase" evidence="6">
    <location>
        <begin position="81"/>
        <end position="236"/>
    </location>
</feature>
<dbReference type="SUPFAM" id="SSF55874">
    <property type="entry name" value="ATPase domain of HSP90 chaperone/DNA topoisomerase II/histidine kinase"/>
    <property type="match status" value="1"/>
</dbReference>
<dbReference type="InterPro" id="IPR003594">
    <property type="entry name" value="HATPase_dom"/>
</dbReference>
<dbReference type="Gene3D" id="3.40.50.11260">
    <property type="match status" value="1"/>
</dbReference>
<evidence type="ECO:0000313" key="8">
    <source>
        <dbReference type="Proteomes" id="UP001497392"/>
    </source>
</evidence>
<dbReference type="NCBIfam" id="NF003555">
    <property type="entry name" value="PRK05218.1"/>
    <property type="match status" value="1"/>
</dbReference>
<evidence type="ECO:0000256" key="4">
    <source>
        <dbReference type="ARBA" id="ARBA00023186"/>
    </source>
</evidence>
<feature type="compositionally biased region" description="Acidic residues" evidence="5">
    <location>
        <begin position="274"/>
        <end position="313"/>
    </location>
</feature>
<sequence length="799" mass="90051">MGRQRRVLLAGALLGCIALAGLSGTVITAALAEETTTSDQAGSTGEDASKVFNPKEGAEKFTFQAEVNRLMDIIIHSLYSNKEIFLRELISNAADALDKIRFLSLTDKKQLGDQSELEIRIKVDHANRLLTIQDTGVGMTKDDLVKNLGTIAKSGTSAFLEQMQKSNDMNLIGQFGVGFYSVYLVADYVEVVSKHNDDKQWLWESNADGNFAVSEDTDGEPLGRGTLIKIHIKEDASEFLEEAKLKDLVAKYSEFINFPIYLYSSKEVSKEVPVEGEDSEEPEEAAGEDDEDSEEGTEDEVEDADDEDDEEEEEKPKTTTVKETVWDWDLLNENKALWLRSPSDVTDEEYLNFYKALAKNDYEKPLTHVHFRAEGDMEFRTLLYIPERAPPNFLNDYYGHKAQLKLYVRRVFISDDFEELIPRYLSFLKGIVDSDTLPLSVSRETLQAHASLKVIKKKIVRKVLDSLKKMSDAEKEGADAESSEGEEASEGMKESEKYATFWKEFGRTIKLGVIEDAPNRPRLAKLLRVHTSADPEKLSSLEDYVSRMKEDQKQIYFLSGNSVEELQNSVFVEKLIQKGYEVIYFTEAIDEYVMTHLTEFDDKKFQDASKDDLKLGKDDKKGMKKLKEEFKDVVAWWKEGLGSAVSAVKVSSRLASSPAIVVTSKYGWSANMERIMKAQALSSSGEQSYMKGMKTLEINPRHPLIVELKRQVEEDKEAERTKAYAQTLWDTALLESGFEIEAPKEFNSRIYTLLAQAYSIQGELGLSEEEVKAAAAEEAQEEDVAGEEPADEEPAKDEL</sequence>
<gene>
    <name evidence="7" type="primary">g5643</name>
    <name evidence="7" type="ORF">VP750_LOCUS4831</name>
</gene>
<dbReference type="InterPro" id="IPR036890">
    <property type="entry name" value="HATPase_C_sf"/>
</dbReference>
<dbReference type="HAMAP" id="MF_00505">
    <property type="entry name" value="HSP90"/>
    <property type="match status" value="1"/>
</dbReference>
<dbReference type="PRINTS" id="PR00775">
    <property type="entry name" value="HEATSHOCK90"/>
</dbReference>
<dbReference type="Gene3D" id="1.20.120.790">
    <property type="entry name" value="Heat shock protein 90, C-terminal domain"/>
    <property type="match status" value="1"/>
</dbReference>
<proteinExistence type="inferred from homology"/>
<evidence type="ECO:0000259" key="6">
    <source>
        <dbReference type="SMART" id="SM00387"/>
    </source>
</evidence>
<feature type="region of interest" description="Disordered" evidence="5">
    <location>
        <begin position="769"/>
        <end position="799"/>
    </location>
</feature>
<dbReference type="InterPro" id="IPR020575">
    <property type="entry name" value="Hsp90_N"/>
</dbReference>
<protein>
    <submittedName>
        <fullName evidence="7">G5643 protein</fullName>
    </submittedName>
</protein>
<reference evidence="7 8" key="1">
    <citation type="submission" date="2024-06" db="EMBL/GenBank/DDBJ databases">
        <authorList>
            <person name="Kraege A."/>
            <person name="Thomma B."/>
        </authorList>
    </citation>
    <scope>NUCLEOTIDE SEQUENCE [LARGE SCALE GENOMIC DNA]</scope>
</reference>
<comment type="similarity">
    <text evidence="1">Belongs to the heat shock protein 90 family.</text>
</comment>
<organism evidence="7 8">
    <name type="scientific">Coccomyxa viridis</name>
    <dbReference type="NCBI Taxonomy" id="1274662"/>
    <lineage>
        <taxon>Eukaryota</taxon>
        <taxon>Viridiplantae</taxon>
        <taxon>Chlorophyta</taxon>
        <taxon>core chlorophytes</taxon>
        <taxon>Trebouxiophyceae</taxon>
        <taxon>Trebouxiophyceae incertae sedis</taxon>
        <taxon>Coccomyxaceae</taxon>
        <taxon>Coccomyxa</taxon>
    </lineage>
</organism>
<comment type="caution">
    <text evidence="7">The sequence shown here is derived from an EMBL/GenBank/DDBJ whole genome shotgun (WGS) entry which is preliminary data.</text>
</comment>
<dbReference type="InterPro" id="IPR037196">
    <property type="entry name" value="HSP90_C"/>
</dbReference>
<dbReference type="PROSITE" id="PS00298">
    <property type="entry name" value="HSP90"/>
    <property type="match status" value="1"/>
</dbReference>
<accession>A0ABP1G079</accession>
<dbReference type="SMART" id="SM00387">
    <property type="entry name" value="HATPase_c"/>
    <property type="match status" value="1"/>
</dbReference>
<dbReference type="InterPro" id="IPR020568">
    <property type="entry name" value="Ribosomal_Su5_D2-typ_SF"/>
</dbReference>
<dbReference type="InterPro" id="IPR019805">
    <property type="entry name" value="Heat_shock_protein_90_CS"/>
</dbReference>
<dbReference type="PANTHER" id="PTHR11528">
    <property type="entry name" value="HEAT SHOCK PROTEIN 90 FAMILY MEMBER"/>
    <property type="match status" value="1"/>
</dbReference>
<dbReference type="Proteomes" id="UP001497392">
    <property type="component" value="Unassembled WGS sequence"/>
</dbReference>
<feature type="compositionally biased region" description="Acidic residues" evidence="5">
    <location>
        <begin position="778"/>
        <end position="799"/>
    </location>
</feature>
<evidence type="ECO:0000256" key="1">
    <source>
        <dbReference type="ARBA" id="ARBA00008239"/>
    </source>
</evidence>
<dbReference type="CDD" id="cd16927">
    <property type="entry name" value="HATPase_Hsp90-like"/>
    <property type="match status" value="1"/>
</dbReference>
<feature type="compositionally biased region" description="Acidic residues" evidence="5">
    <location>
        <begin position="479"/>
        <end position="489"/>
    </location>
</feature>
<keyword evidence="3" id="KW-0067">ATP-binding</keyword>
<name>A0ABP1G079_9CHLO</name>
<feature type="region of interest" description="Disordered" evidence="5">
    <location>
        <begin position="474"/>
        <end position="493"/>
    </location>
</feature>
<dbReference type="SUPFAM" id="SSF54211">
    <property type="entry name" value="Ribosomal protein S5 domain 2-like"/>
    <property type="match status" value="1"/>
</dbReference>
<dbReference type="PIRSF" id="PIRSF002583">
    <property type="entry name" value="Hsp90"/>
    <property type="match status" value="1"/>
</dbReference>
<dbReference type="EMBL" id="CAXHTA020000008">
    <property type="protein sequence ID" value="CAL5223172.1"/>
    <property type="molecule type" value="Genomic_DNA"/>
</dbReference>
<evidence type="ECO:0000256" key="2">
    <source>
        <dbReference type="ARBA" id="ARBA00022741"/>
    </source>
</evidence>
<keyword evidence="4" id="KW-0143">Chaperone</keyword>
<evidence type="ECO:0000256" key="3">
    <source>
        <dbReference type="ARBA" id="ARBA00022840"/>
    </source>
</evidence>
<evidence type="ECO:0000313" key="7">
    <source>
        <dbReference type="EMBL" id="CAL5223172.1"/>
    </source>
</evidence>
<evidence type="ECO:0000256" key="5">
    <source>
        <dbReference type="SAM" id="MobiDB-lite"/>
    </source>
</evidence>
<dbReference type="SUPFAM" id="SSF110942">
    <property type="entry name" value="HSP90 C-terminal domain"/>
    <property type="match status" value="1"/>
</dbReference>
<keyword evidence="2" id="KW-0547">Nucleotide-binding</keyword>
<dbReference type="Pfam" id="PF13589">
    <property type="entry name" value="HATPase_c_3"/>
    <property type="match status" value="1"/>
</dbReference>
<keyword evidence="8" id="KW-1185">Reference proteome</keyword>